<protein>
    <submittedName>
        <fullName evidence="1">Uncharacterized protein</fullName>
    </submittedName>
</protein>
<dbReference type="AlphaFoldDB" id="G4CKP5"/>
<sequence length="43" mass="4826">MNCIHIWRFCKGLRLPETMHAWRPSVSGSLFPSRQPILAAGGC</sequence>
<evidence type="ECO:0000313" key="2">
    <source>
        <dbReference type="Proteomes" id="UP000003019"/>
    </source>
</evidence>
<reference evidence="1 2" key="1">
    <citation type="submission" date="2011-05" db="EMBL/GenBank/DDBJ databases">
        <authorList>
            <person name="Muzny D."/>
            <person name="Qin X."/>
            <person name="Deng J."/>
            <person name="Jiang H."/>
            <person name="Liu Y."/>
            <person name="Qu J."/>
            <person name="Song X.-Z."/>
            <person name="Zhang L."/>
            <person name="Thornton R."/>
            <person name="Coyle M."/>
            <person name="Francisco L."/>
            <person name="Jackson L."/>
            <person name="Javaid M."/>
            <person name="Korchina V."/>
            <person name="Kovar C."/>
            <person name="Mata R."/>
            <person name="Mathew T."/>
            <person name="Ngo R."/>
            <person name="Nguyen L."/>
            <person name="Nguyen N."/>
            <person name="Okwuonu G."/>
            <person name="Ongeri F."/>
            <person name="Pham C."/>
            <person name="Simmons D."/>
            <person name="Wilczek-Boney K."/>
            <person name="Hale W."/>
            <person name="Jakkamsetti A."/>
            <person name="Pham P."/>
            <person name="Ruth R."/>
            <person name="San Lucas F."/>
            <person name="Warren J."/>
            <person name="Zhang J."/>
            <person name="Zhao Z."/>
            <person name="Zhou C."/>
            <person name="Zhu D."/>
            <person name="Lee S."/>
            <person name="Bess C."/>
            <person name="Blankenburg K."/>
            <person name="Forbes L."/>
            <person name="Fu Q."/>
            <person name="Gubbala S."/>
            <person name="Hirani K."/>
            <person name="Jayaseelan J.C."/>
            <person name="Lara F."/>
            <person name="Munidasa M."/>
            <person name="Palculict T."/>
            <person name="Patil S."/>
            <person name="Pu L.-L."/>
            <person name="Saada N."/>
            <person name="Tang L."/>
            <person name="Weissenberger G."/>
            <person name="Zhu Y."/>
            <person name="Hemphill L."/>
            <person name="Shang Y."/>
            <person name="Youmans B."/>
            <person name="Ayvaz T."/>
            <person name="Ross M."/>
            <person name="Santibanez J."/>
            <person name="Aqrawi P."/>
            <person name="Gross S."/>
            <person name="Joshi V."/>
            <person name="Fowler G."/>
            <person name="Nazareth L."/>
            <person name="Reid J."/>
            <person name="Worley K."/>
            <person name="Petrosino J."/>
            <person name="Highlander S."/>
            <person name="Gibbs R."/>
        </authorList>
    </citation>
    <scope>NUCLEOTIDE SEQUENCE [LARGE SCALE GENOMIC DNA]</scope>
    <source>
        <strain evidence="1 2">871</strain>
    </source>
</reference>
<dbReference type="PATRIC" id="fig|1032488.3.peg.2065"/>
<proteinExistence type="predicted"/>
<name>G4CKP5_9NEIS</name>
<comment type="caution">
    <text evidence="1">The sequence shown here is derived from an EMBL/GenBank/DDBJ whole genome shotgun (WGS) entry which is preliminary data.</text>
</comment>
<organism evidence="1 2">
    <name type="scientific">Neisseria shayeganii 871</name>
    <dbReference type="NCBI Taxonomy" id="1032488"/>
    <lineage>
        <taxon>Bacteria</taxon>
        <taxon>Pseudomonadati</taxon>
        <taxon>Pseudomonadota</taxon>
        <taxon>Betaproteobacteria</taxon>
        <taxon>Neisseriales</taxon>
        <taxon>Neisseriaceae</taxon>
        <taxon>Neisseria</taxon>
    </lineage>
</organism>
<gene>
    <name evidence="1" type="ORF">HMPREF9371_2185</name>
</gene>
<dbReference type="Proteomes" id="UP000003019">
    <property type="component" value="Unassembled WGS sequence"/>
</dbReference>
<dbReference type="STRING" id="1032488.HMPREF9371_2185"/>
<keyword evidence="2" id="KW-1185">Reference proteome</keyword>
<dbReference type="EMBL" id="AGAY01000074">
    <property type="protein sequence ID" value="EGY51578.1"/>
    <property type="molecule type" value="Genomic_DNA"/>
</dbReference>
<dbReference type="HOGENOM" id="CLU_3236534_0_0_4"/>
<evidence type="ECO:0000313" key="1">
    <source>
        <dbReference type="EMBL" id="EGY51578.1"/>
    </source>
</evidence>
<accession>G4CKP5</accession>